<keyword evidence="1" id="KW-0547">Nucleotide-binding</keyword>
<dbReference type="SUPFAM" id="SSF52540">
    <property type="entry name" value="P-loop containing nucleoside triphosphate hydrolases"/>
    <property type="match status" value="1"/>
</dbReference>
<reference evidence="2" key="1">
    <citation type="submission" date="2019-02" db="EMBL/GenBank/DDBJ databases">
        <title>Isolation and identification of novel species under the genus Muribaculum.</title>
        <authorList>
            <person name="Miyake S."/>
            <person name="Ding Y."/>
            <person name="Low A."/>
            <person name="Soh M."/>
            <person name="Seedorf H."/>
        </authorList>
    </citation>
    <scope>NUCLEOTIDE SEQUENCE [LARGE SCALE GENOMIC DNA]</scope>
    <source>
        <strain evidence="2">H5</strain>
    </source>
</reference>
<dbReference type="Gene3D" id="3.40.50.300">
    <property type="entry name" value="P-loop containing nucleotide triphosphate hydrolases"/>
    <property type="match status" value="1"/>
</dbReference>
<dbReference type="GO" id="GO:0005524">
    <property type="term" value="F:ATP binding"/>
    <property type="evidence" value="ECO:0007669"/>
    <property type="project" value="UniProtKB-KW"/>
</dbReference>
<keyword evidence="2" id="KW-1185">Reference proteome</keyword>
<evidence type="ECO:0000313" key="2">
    <source>
        <dbReference type="Proteomes" id="UP000297149"/>
    </source>
</evidence>
<dbReference type="KEGG" id="ddb:E7747_01365"/>
<gene>
    <name evidence="1" type="ORF">E7747_01365</name>
</gene>
<dbReference type="PANTHER" id="PTHR42957">
    <property type="entry name" value="HELICASE MJ1565-RELATED"/>
    <property type="match status" value="1"/>
</dbReference>
<protein>
    <submittedName>
        <fullName evidence="1">ATP-binding protein</fullName>
    </submittedName>
</protein>
<organism evidence="1 2">
    <name type="scientific">Duncaniella dubosii</name>
    <dbReference type="NCBI Taxonomy" id="2518971"/>
    <lineage>
        <taxon>Bacteria</taxon>
        <taxon>Pseudomonadati</taxon>
        <taxon>Bacteroidota</taxon>
        <taxon>Bacteroidia</taxon>
        <taxon>Bacteroidales</taxon>
        <taxon>Muribaculaceae</taxon>
        <taxon>Duncaniella</taxon>
    </lineage>
</organism>
<proteinExistence type="predicted"/>
<dbReference type="EMBL" id="CP039396">
    <property type="protein sequence ID" value="QCD41067.1"/>
    <property type="molecule type" value="Genomic_DNA"/>
</dbReference>
<dbReference type="AlphaFoldDB" id="A0A4P7W007"/>
<dbReference type="InterPro" id="IPR027417">
    <property type="entry name" value="P-loop_NTPase"/>
</dbReference>
<dbReference type="InterPro" id="IPR008571">
    <property type="entry name" value="HerA-like"/>
</dbReference>
<dbReference type="Proteomes" id="UP000297149">
    <property type="component" value="Chromosome"/>
</dbReference>
<dbReference type="RefSeq" id="WP_136413618.1">
    <property type="nucleotide sequence ID" value="NZ_CP039396.1"/>
</dbReference>
<sequence length="306" mass="35020">MTEDWADKSVFDGIDLYNTGSIHIIGTKIFLDSDNYDENINRLVLSSMLEEYKIPNNPLERFVAFLYLRLIMDVVENRANNEHIAPVVRRLESFIADMPNVFDVSNDTDIFKGNNISIINLNDLKIELKKLIPLMISMSLYRKHKVKTKGSLRFLNIIIDEAHNILSTQSKRETESWKDYRLETYEEIIKEGRKFGVFLTISSQRPSDISPTIVSQLHNYLIHRLVNNRDVEMIEKAVAYLDKISIESLPILPVGACILSGQIADLPIVMQVSQLPLSVQPRAKLSNCLKIGSTMNVMMNMKMTIT</sequence>
<dbReference type="PANTHER" id="PTHR42957:SF1">
    <property type="entry name" value="HELICASE MJ1565-RELATED"/>
    <property type="match status" value="1"/>
</dbReference>
<keyword evidence="1" id="KW-0067">ATP-binding</keyword>
<evidence type="ECO:0000313" key="1">
    <source>
        <dbReference type="EMBL" id="QCD41067.1"/>
    </source>
</evidence>
<accession>A0A4P7W007</accession>
<name>A0A4P7W007_9BACT</name>